<accession>A0ABW3L6D3</accession>
<dbReference type="PROSITE" id="PS50975">
    <property type="entry name" value="ATP_GRASP"/>
    <property type="match status" value="1"/>
</dbReference>
<dbReference type="EMBL" id="JBHTKL010000005">
    <property type="protein sequence ID" value="MFD1020154.1"/>
    <property type="molecule type" value="Genomic_DNA"/>
</dbReference>
<proteinExistence type="predicted"/>
<dbReference type="Gene3D" id="3.30.1490.20">
    <property type="entry name" value="ATP-grasp fold, A domain"/>
    <property type="match status" value="1"/>
</dbReference>
<dbReference type="SUPFAM" id="SSF56059">
    <property type="entry name" value="Glutathione synthetase ATP-binding domain-like"/>
    <property type="match status" value="1"/>
</dbReference>
<dbReference type="InterPro" id="IPR026838">
    <property type="entry name" value="YheC/D"/>
</dbReference>
<keyword evidence="1" id="KW-0547">Nucleotide-binding</keyword>
<name>A0ABW3L6D3_9BACI</name>
<organism evidence="3 4">
    <name type="scientific">Thalassobacillus hwangdonensis</name>
    <dbReference type="NCBI Taxonomy" id="546108"/>
    <lineage>
        <taxon>Bacteria</taxon>
        <taxon>Bacillati</taxon>
        <taxon>Bacillota</taxon>
        <taxon>Bacilli</taxon>
        <taxon>Bacillales</taxon>
        <taxon>Bacillaceae</taxon>
        <taxon>Thalassobacillus</taxon>
    </lineage>
</organism>
<dbReference type="Gene3D" id="3.30.470.20">
    <property type="entry name" value="ATP-grasp fold, B domain"/>
    <property type="match status" value="1"/>
</dbReference>
<dbReference type="InterPro" id="IPR011761">
    <property type="entry name" value="ATP-grasp"/>
</dbReference>
<keyword evidence="1" id="KW-0067">ATP-binding</keyword>
<dbReference type="Pfam" id="PF14398">
    <property type="entry name" value="ATPgrasp_YheCD"/>
    <property type="match status" value="1"/>
</dbReference>
<evidence type="ECO:0000313" key="4">
    <source>
        <dbReference type="Proteomes" id="UP001596990"/>
    </source>
</evidence>
<dbReference type="PANTHER" id="PTHR21621">
    <property type="entry name" value="RIBOSOMAL PROTEIN S6 MODIFICATION PROTEIN"/>
    <property type="match status" value="1"/>
</dbReference>
<dbReference type="PANTHER" id="PTHR21621:SF0">
    <property type="entry name" value="BETA-CITRYLGLUTAMATE SYNTHASE B-RELATED"/>
    <property type="match status" value="1"/>
</dbReference>
<evidence type="ECO:0000259" key="2">
    <source>
        <dbReference type="PROSITE" id="PS50975"/>
    </source>
</evidence>
<reference evidence="4" key="1">
    <citation type="journal article" date="2019" name="Int. J. Syst. Evol. Microbiol.">
        <title>The Global Catalogue of Microorganisms (GCM) 10K type strain sequencing project: providing services to taxonomists for standard genome sequencing and annotation.</title>
        <authorList>
            <consortium name="The Broad Institute Genomics Platform"/>
            <consortium name="The Broad Institute Genome Sequencing Center for Infectious Disease"/>
            <person name="Wu L."/>
            <person name="Ma J."/>
        </authorList>
    </citation>
    <scope>NUCLEOTIDE SEQUENCE [LARGE SCALE GENOMIC DNA]</scope>
    <source>
        <strain evidence="4">CCUG 56607</strain>
    </source>
</reference>
<dbReference type="RefSeq" id="WP_386061251.1">
    <property type="nucleotide sequence ID" value="NZ_JBHTKL010000005.1"/>
</dbReference>
<keyword evidence="4" id="KW-1185">Reference proteome</keyword>
<feature type="domain" description="ATP-grasp" evidence="2">
    <location>
        <begin position="107"/>
        <end position="332"/>
    </location>
</feature>
<evidence type="ECO:0000313" key="3">
    <source>
        <dbReference type="EMBL" id="MFD1020154.1"/>
    </source>
</evidence>
<comment type="caution">
    <text evidence="3">The sequence shown here is derived from an EMBL/GenBank/DDBJ whole genome shotgun (WGS) entry which is preliminary data.</text>
</comment>
<protein>
    <submittedName>
        <fullName evidence="3">YheC/YheD family protein</fullName>
    </submittedName>
</protein>
<gene>
    <name evidence="3" type="ORF">ACFQ2J_13285</name>
</gene>
<evidence type="ECO:0000256" key="1">
    <source>
        <dbReference type="PROSITE-ProRule" id="PRU00409"/>
    </source>
</evidence>
<dbReference type="Proteomes" id="UP001596990">
    <property type="component" value="Unassembled WGS sequence"/>
</dbReference>
<sequence>MHICFMRIFKKPMKFAKLLAKSSKFHGIELVYAHPEDVDMETETIHGKVLVDDRWIDKEIPIPPYIDLNTYCFRYKEVIKFLNERSYISCNGSFGGKEKVYTMLKNDGEFADLLIPSKRTSTFDVFIDYLKKHEAVILKPRHGQKGRGIYKVEKGEANFYLSFENEEKKCTEEELQSILENEIQLDKYVCQKYIDSKTKNGEPFDCRLRLEKDGKGEWTVTNYLIRIGSNQKVVANVSQGGSVCKLHSFLKANYENWQEVKDTIVEIGKTLPYKMEQLYGIRNSNMGIDLGIDSTGKPYLFEVNASPGNEFGEGEIAYIKPDFYTYILKQLAANKVS</sequence>
<dbReference type="InterPro" id="IPR013815">
    <property type="entry name" value="ATP_grasp_subdomain_1"/>
</dbReference>